<dbReference type="KEGG" id="mbas:ALGA_2962"/>
<evidence type="ECO:0000259" key="2">
    <source>
        <dbReference type="Pfam" id="PF02230"/>
    </source>
</evidence>
<feature type="domain" description="Phospholipase/carboxylesterase/thioesterase" evidence="2">
    <location>
        <begin position="93"/>
        <end position="193"/>
    </location>
</feature>
<dbReference type="Pfam" id="PF02230">
    <property type="entry name" value="Abhydrolase_2"/>
    <property type="match status" value="1"/>
</dbReference>
<dbReference type="InterPro" id="IPR050955">
    <property type="entry name" value="Plant_Biomass_Hydrol_Est"/>
</dbReference>
<gene>
    <name evidence="3" type="ORF">ALGA_2962</name>
</gene>
<reference evidence="4" key="2">
    <citation type="journal article" date="2020" name="Antonie Van Leeuwenhoek">
        <title>Labilibaculum antarcticum sp. nov., a novel facultative anaerobic, psychrotorelant bacterium isolated from marine sediment of Antarctica.</title>
        <authorList>
            <person name="Watanabe M."/>
            <person name="Kojima H."/>
            <person name="Fukui M."/>
        </authorList>
    </citation>
    <scope>NUCLEOTIDE SEQUENCE [LARGE SCALE GENOMIC DNA]</scope>
    <source>
        <strain evidence="4">SPP2</strain>
    </source>
</reference>
<evidence type="ECO:0000313" key="4">
    <source>
        <dbReference type="Proteomes" id="UP000218267"/>
    </source>
</evidence>
<dbReference type="Gene3D" id="3.40.50.1820">
    <property type="entry name" value="alpha/beta hydrolase"/>
    <property type="match status" value="1"/>
</dbReference>
<name>A0A1Y1CLL5_9BACT</name>
<dbReference type="SUPFAM" id="SSF53474">
    <property type="entry name" value="alpha/beta-Hydrolases"/>
    <property type="match status" value="1"/>
</dbReference>
<dbReference type="EMBL" id="AP018042">
    <property type="protein sequence ID" value="BAX81267.1"/>
    <property type="molecule type" value="Genomic_DNA"/>
</dbReference>
<dbReference type="Proteomes" id="UP000218267">
    <property type="component" value="Chromosome"/>
</dbReference>
<dbReference type="InterPro" id="IPR003140">
    <property type="entry name" value="PLipase/COase/thioEstase"/>
</dbReference>
<dbReference type="InterPro" id="IPR029058">
    <property type="entry name" value="AB_hydrolase_fold"/>
</dbReference>
<dbReference type="PANTHER" id="PTHR43037:SF1">
    <property type="entry name" value="BLL1128 PROTEIN"/>
    <property type="match status" value="1"/>
</dbReference>
<sequence length="210" mass="23908">MKAQQVEKQSKLGVHYWEYLPSEKQSEEKLPLLIFLHGMGERGNDLNLVKFHGPPSFLDNKKDFPFICISPQCPDSVYWNEDLLLPFYDEIIVNYPIDKDRIYITGLSMGGFGTWGSIVAKPDLFAAAVPICGGGDPSKLKSIKTIPIWVFHGAKDDVVPLIRSKEMVDGLKKLGSNVKFTIYPEATHNSWTETYNNPELYDWLLQQKKK</sequence>
<dbReference type="RefSeq" id="WP_197705584.1">
    <property type="nucleotide sequence ID" value="NZ_AP018042.1"/>
</dbReference>
<evidence type="ECO:0000256" key="1">
    <source>
        <dbReference type="ARBA" id="ARBA00022729"/>
    </source>
</evidence>
<dbReference type="AlphaFoldDB" id="A0A1Y1CLL5"/>
<evidence type="ECO:0000313" key="3">
    <source>
        <dbReference type="EMBL" id="BAX81267.1"/>
    </source>
</evidence>
<proteinExistence type="predicted"/>
<protein>
    <submittedName>
        <fullName evidence="3">Phospholipase</fullName>
    </submittedName>
</protein>
<accession>A0A1Y1CLL5</accession>
<keyword evidence="1" id="KW-0732">Signal</keyword>
<dbReference type="GO" id="GO:0016787">
    <property type="term" value="F:hydrolase activity"/>
    <property type="evidence" value="ECO:0007669"/>
    <property type="project" value="InterPro"/>
</dbReference>
<keyword evidence="4" id="KW-1185">Reference proteome</keyword>
<dbReference type="PANTHER" id="PTHR43037">
    <property type="entry name" value="UNNAMED PRODUCT-RELATED"/>
    <property type="match status" value="1"/>
</dbReference>
<reference evidence="3 4" key="1">
    <citation type="journal article" date="2018" name="Mar. Genomics">
        <title>Complete genome sequence of Marinifilaceae bacterium strain SPP2, isolated from the Antarctic marine sediment.</title>
        <authorList>
            <person name="Watanabe M."/>
            <person name="Kojima H."/>
            <person name="Fukui M."/>
        </authorList>
    </citation>
    <scope>NUCLEOTIDE SEQUENCE [LARGE SCALE GENOMIC DNA]</scope>
    <source>
        <strain evidence="3 4">SPP2</strain>
    </source>
</reference>
<organism evidence="3 4">
    <name type="scientific">Labilibaculum antarcticum</name>
    <dbReference type="NCBI Taxonomy" id="1717717"/>
    <lineage>
        <taxon>Bacteria</taxon>
        <taxon>Pseudomonadati</taxon>
        <taxon>Bacteroidota</taxon>
        <taxon>Bacteroidia</taxon>
        <taxon>Marinilabiliales</taxon>
        <taxon>Marinifilaceae</taxon>
        <taxon>Labilibaculum</taxon>
    </lineage>
</organism>